<dbReference type="EMBL" id="NNAY01000022">
    <property type="protein sequence ID" value="OXU31863.1"/>
    <property type="molecule type" value="Genomic_DNA"/>
</dbReference>
<gene>
    <name evidence="7" type="ORF">TSAR_014091</name>
</gene>
<proteinExistence type="inferred from homology"/>
<keyword evidence="8" id="KW-1185">Reference proteome</keyword>
<dbReference type="InterPro" id="IPR025110">
    <property type="entry name" value="AMP-bd_C"/>
</dbReference>
<evidence type="ECO:0000256" key="3">
    <source>
        <dbReference type="ARBA" id="ARBA00022598"/>
    </source>
</evidence>
<dbReference type="AlphaFoldDB" id="A0A232FMQ7"/>
<dbReference type="OrthoDB" id="10253869at2759"/>
<feature type="domain" description="AMP-dependent synthetase/ligase" evidence="5">
    <location>
        <begin position="117"/>
        <end position="471"/>
    </location>
</feature>
<dbReference type="PROSITE" id="PS00455">
    <property type="entry name" value="AMP_BINDING"/>
    <property type="match status" value="1"/>
</dbReference>
<dbReference type="Proteomes" id="UP000215335">
    <property type="component" value="Unassembled WGS sequence"/>
</dbReference>
<dbReference type="Pfam" id="PF13193">
    <property type="entry name" value="AMP-binding_C"/>
    <property type="match status" value="1"/>
</dbReference>
<dbReference type="Gene3D" id="3.30.300.30">
    <property type="match status" value="1"/>
</dbReference>
<evidence type="ECO:0000259" key="5">
    <source>
        <dbReference type="Pfam" id="PF00501"/>
    </source>
</evidence>
<accession>A0A232FMQ7</accession>
<keyword evidence="3" id="KW-0436">Ligase</keyword>
<organism evidence="7 8">
    <name type="scientific">Trichomalopsis sarcophagae</name>
    <dbReference type="NCBI Taxonomy" id="543379"/>
    <lineage>
        <taxon>Eukaryota</taxon>
        <taxon>Metazoa</taxon>
        <taxon>Ecdysozoa</taxon>
        <taxon>Arthropoda</taxon>
        <taxon>Hexapoda</taxon>
        <taxon>Insecta</taxon>
        <taxon>Pterygota</taxon>
        <taxon>Neoptera</taxon>
        <taxon>Endopterygota</taxon>
        <taxon>Hymenoptera</taxon>
        <taxon>Apocrita</taxon>
        <taxon>Proctotrupomorpha</taxon>
        <taxon>Chalcidoidea</taxon>
        <taxon>Pteromalidae</taxon>
        <taxon>Pteromalinae</taxon>
        <taxon>Trichomalopsis</taxon>
    </lineage>
</organism>
<dbReference type="InterPro" id="IPR000873">
    <property type="entry name" value="AMP-dep_synth/lig_dom"/>
</dbReference>
<dbReference type="GO" id="GO:0016405">
    <property type="term" value="F:CoA-ligase activity"/>
    <property type="evidence" value="ECO:0007669"/>
    <property type="project" value="TreeGrafter"/>
</dbReference>
<evidence type="ECO:0000313" key="7">
    <source>
        <dbReference type="EMBL" id="OXU31863.1"/>
    </source>
</evidence>
<protein>
    <recommendedName>
        <fullName evidence="9">Luciferin 4-monooxygenase</fullName>
    </recommendedName>
</protein>
<dbReference type="SUPFAM" id="SSF56801">
    <property type="entry name" value="Acetyl-CoA synthetase-like"/>
    <property type="match status" value="1"/>
</dbReference>
<dbReference type="InterPro" id="IPR045851">
    <property type="entry name" value="AMP-bd_C_sf"/>
</dbReference>
<sequence>MYEKSAVLLDNEKIQYLFQVICRDFYYSCMHSNERTILDRFNDVQTSTDTTEAANRSTPVPVKINKKKLQTMDHENIYKRVGFTIEDNIVKGYPKPYCMKTHNLGQVILDVLSSNPHHVSQIESETGKQTTFAEMRDSSIRCALWLQKQGISSNDVVSICTDNQPDAYIPELATFYVGAAHNPWHHDVALKSARHLIQLVRPKVMFTCENAADTLAEAAELEGIDTKIVVFGKHSSFESLSDVMKQQQTEEVENFRVKAVENPDDVALIVFSSGSSGLPKGIVHSYNTFSKNILRFARLPEKSDVMLWYTSPYWLTAVYFTLQLYLLQSTRILHAKFDPEETCRLIEKYKITWMFITTDMINVFNKSEVFKKHKVESLKLIQTGGSKINREVFEEFQNSIPHTLILQGYGMCELGGTATMQTEKRKRVDSGGFVIEHVQVKMVDLTTGEALGPNQSGELYCKSPTMMLGYYRNPEATKETIDEDGWIHSGDKAYYDEDGEVFIVERLKQVMKFRAYHISPSEIEAVLLSHPAVMEVAVVPLPHELDGERPMAFVAKAPGSEVTEDELIELSATLGEYKKLWGGVKFLEELPHTPSGKIAKVELIEMAKALAKK</sequence>
<dbReference type="PANTHER" id="PTHR24096:SF149">
    <property type="entry name" value="AMP-BINDING DOMAIN-CONTAINING PROTEIN-RELATED"/>
    <property type="match status" value="1"/>
</dbReference>
<evidence type="ECO:0000256" key="1">
    <source>
        <dbReference type="ARBA" id="ARBA00004275"/>
    </source>
</evidence>
<comment type="subcellular location">
    <subcellularLocation>
        <location evidence="1">Peroxisome</location>
    </subcellularLocation>
</comment>
<dbReference type="Pfam" id="PF00501">
    <property type="entry name" value="AMP-binding"/>
    <property type="match status" value="1"/>
</dbReference>
<dbReference type="InterPro" id="IPR020845">
    <property type="entry name" value="AMP-binding_CS"/>
</dbReference>
<dbReference type="Gene3D" id="3.40.50.12780">
    <property type="entry name" value="N-terminal domain of ligase-like"/>
    <property type="match status" value="1"/>
</dbReference>
<evidence type="ECO:0000259" key="6">
    <source>
        <dbReference type="Pfam" id="PF13193"/>
    </source>
</evidence>
<comment type="similarity">
    <text evidence="2">Belongs to the ATP-dependent AMP-binding enzyme family.</text>
</comment>
<name>A0A232FMQ7_9HYME</name>
<feature type="domain" description="AMP-binding enzyme C-terminal" evidence="6">
    <location>
        <begin position="522"/>
        <end position="597"/>
    </location>
</feature>
<keyword evidence="4" id="KW-0576">Peroxisome</keyword>
<reference evidence="7 8" key="1">
    <citation type="journal article" date="2017" name="Curr. Biol.">
        <title>The Evolution of Venom by Co-option of Single-Copy Genes.</title>
        <authorList>
            <person name="Martinson E.O."/>
            <person name="Mrinalini"/>
            <person name="Kelkar Y.D."/>
            <person name="Chang C.H."/>
            <person name="Werren J.H."/>
        </authorList>
    </citation>
    <scope>NUCLEOTIDE SEQUENCE [LARGE SCALE GENOMIC DNA]</scope>
    <source>
        <strain evidence="7 8">Alberta</strain>
        <tissue evidence="7">Whole body</tissue>
    </source>
</reference>
<comment type="caution">
    <text evidence="7">The sequence shown here is derived from an EMBL/GenBank/DDBJ whole genome shotgun (WGS) entry which is preliminary data.</text>
</comment>
<dbReference type="PANTHER" id="PTHR24096">
    <property type="entry name" value="LONG-CHAIN-FATTY-ACID--COA LIGASE"/>
    <property type="match status" value="1"/>
</dbReference>
<dbReference type="GO" id="GO:0005777">
    <property type="term" value="C:peroxisome"/>
    <property type="evidence" value="ECO:0007669"/>
    <property type="project" value="UniProtKB-SubCell"/>
</dbReference>
<dbReference type="InterPro" id="IPR042099">
    <property type="entry name" value="ANL_N_sf"/>
</dbReference>
<evidence type="ECO:0000256" key="2">
    <source>
        <dbReference type="ARBA" id="ARBA00006432"/>
    </source>
</evidence>
<dbReference type="STRING" id="543379.A0A232FMQ7"/>
<evidence type="ECO:0000256" key="4">
    <source>
        <dbReference type="ARBA" id="ARBA00023140"/>
    </source>
</evidence>
<evidence type="ECO:0008006" key="9">
    <source>
        <dbReference type="Google" id="ProtNLM"/>
    </source>
</evidence>
<evidence type="ECO:0000313" key="8">
    <source>
        <dbReference type="Proteomes" id="UP000215335"/>
    </source>
</evidence>